<protein>
    <submittedName>
        <fullName evidence="3">Glycosyltransferase family 4 protein</fullName>
    </submittedName>
</protein>
<dbReference type="SUPFAM" id="SSF53756">
    <property type="entry name" value="UDP-Glycosyltransferase/glycogen phosphorylase"/>
    <property type="match status" value="1"/>
</dbReference>
<dbReference type="OrthoDB" id="3171021at2"/>
<evidence type="ECO:0000313" key="3">
    <source>
        <dbReference type="EMBL" id="KAB1631457.1"/>
    </source>
</evidence>
<evidence type="ECO:0000313" key="4">
    <source>
        <dbReference type="Proteomes" id="UP000481339"/>
    </source>
</evidence>
<name>A0A7C8FXH9_9MICO</name>
<feature type="domain" description="Glycosyl transferase family 1" evidence="2">
    <location>
        <begin position="232"/>
        <end position="374"/>
    </location>
</feature>
<organism evidence="3 4">
    <name type="scientific">Pseudoclavibacter caeni</name>
    <dbReference type="NCBI Taxonomy" id="908846"/>
    <lineage>
        <taxon>Bacteria</taxon>
        <taxon>Bacillati</taxon>
        <taxon>Actinomycetota</taxon>
        <taxon>Actinomycetes</taxon>
        <taxon>Micrococcales</taxon>
        <taxon>Microbacteriaceae</taxon>
        <taxon>Pseudoclavibacter</taxon>
    </lineage>
</organism>
<dbReference type="GO" id="GO:0016757">
    <property type="term" value="F:glycosyltransferase activity"/>
    <property type="evidence" value="ECO:0007669"/>
    <property type="project" value="InterPro"/>
</dbReference>
<sequence length="393" mass="43707">MGTRDDGVPFPAVEARVHIDGEVLREISPARVHKPLAGGTETGNGCQMRVVIDALGATRFSGGMMLHAMEIIRTWREEFPADRMTVVGGRALQQKLVSVPDIKFIVWNNEHVAGRSVGQLFVSPLIGLLQRADRVISLSPIVSPLVPKSRSICFQHDWRHIRRPEEFSTSQKLYRKLWVLSARTAGLNACISSKAEYETHQIAPGAKTKIVPNGWDHARRWDFDDSFLSGIGPNYVVTYGHHNNKRPELVIDAWKGVPKEFNLVVLGARGEYLKYLEKYASVAGVHDRVIFPGFVSDDEYHSLVKWASCIVLASSDEGFGLPIAEAEYFAIPAVVTEDIGVLNIFPRAVVAKVEPADIGKAINTAITKGQESRKEVEFVSWVDTVKKLRYVNI</sequence>
<dbReference type="Pfam" id="PF00534">
    <property type="entry name" value="Glycos_transf_1"/>
    <property type="match status" value="1"/>
</dbReference>
<proteinExistence type="predicted"/>
<dbReference type="EMBL" id="WBKA01000006">
    <property type="protein sequence ID" value="KAB1631457.1"/>
    <property type="molecule type" value="Genomic_DNA"/>
</dbReference>
<dbReference type="InterPro" id="IPR001296">
    <property type="entry name" value="Glyco_trans_1"/>
</dbReference>
<comment type="caution">
    <text evidence="3">The sequence shown here is derived from an EMBL/GenBank/DDBJ whole genome shotgun (WGS) entry which is preliminary data.</text>
</comment>
<evidence type="ECO:0000256" key="1">
    <source>
        <dbReference type="ARBA" id="ARBA00022679"/>
    </source>
</evidence>
<gene>
    <name evidence="3" type="ORF">F8O02_07470</name>
</gene>
<evidence type="ECO:0000259" key="2">
    <source>
        <dbReference type="Pfam" id="PF00534"/>
    </source>
</evidence>
<dbReference type="Proteomes" id="UP000481339">
    <property type="component" value="Unassembled WGS sequence"/>
</dbReference>
<keyword evidence="4" id="KW-1185">Reference proteome</keyword>
<accession>A0A7C8FXH9</accession>
<dbReference type="Gene3D" id="3.40.50.2000">
    <property type="entry name" value="Glycogen Phosphorylase B"/>
    <property type="match status" value="2"/>
</dbReference>
<dbReference type="PANTHER" id="PTHR46401:SF2">
    <property type="entry name" value="GLYCOSYLTRANSFERASE WBBK-RELATED"/>
    <property type="match status" value="1"/>
</dbReference>
<keyword evidence="1 3" id="KW-0808">Transferase</keyword>
<dbReference type="AlphaFoldDB" id="A0A7C8FXH9"/>
<reference evidence="3 4" key="1">
    <citation type="submission" date="2019-09" db="EMBL/GenBank/DDBJ databases">
        <title>Phylogeny of genus Pseudoclavibacter and closely related genus.</title>
        <authorList>
            <person name="Li Y."/>
        </authorList>
    </citation>
    <scope>NUCLEOTIDE SEQUENCE [LARGE SCALE GENOMIC DNA]</scope>
    <source>
        <strain evidence="3 4">JCM 16921</strain>
    </source>
</reference>
<dbReference type="GO" id="GO:0009103">
    <property type="term" value="P:lipopolysaccharide biosynthetic process"/>
    <property type="evidence" value="ECO:0007669"/>
    <property type="project" value="TreeGrafter"/>
</dbReference>
<dbReference type="PANTHER" id="PTHR46401">
    <property type="entry name" value="GLYCOSYLTRANSFERASE WBBK-RELATED"/>
    <property type="match status" value="1"/>
</dbReference>